<feature type="domain" description="Cytochrome c" evidence="8">
    <location>
        <begin position="170"/>
        <end position="292"/>
    </location>
</feature>
<evidence type="ECO:0000256" key="1">
    <source>
        <dbReference type="ARBA" id="ARBA00007816"/>
    </source>
</evidence>
<protein>
    <recommendedName>
        <fullName evidence="8">Cytochrome c domain-containing protein</fullName>
    </recommendedName>
</protein>
<dbReference type="PROSITE" id="PS51007">
    <property type="entry name" value="CYTC"/>
    <property type="match status" value="1"/>
</dbReference>
<dbReference type="GO" id="GO:0009055">
    <property type="term" value="F:electron transfer activity"/>
    <property type="evidence" value="ECO:0007669"/>
    <property type="project" value="InterPro"/>
</dbReference>
<evidence type="ECO:0000256" key="4">
    <source>
        <dbReference type="ARBA" id="ARBA00034617"/>
    </source>
</evidence>
<dbReference type="OrthoDB" id="107033at2157"/>
<dbReference type="Gene3D" id="3.40.50.300">
    <property type="entry name" value="P-loop containing nucleotide triphosphate hydrolases"/>
    <property type="match status" value="2"/>
</dbReference>
<comment type="similarity">
    <text evidence="1">Belongs to the HerA family.</text>
</comment>
<dbReference type="EMBL" id="CP002117">
    <property type="protein sequence ID" value="ADN35800.1"/>
    <property type="molecule type" value="Genomic_DNA"/>
</dbReference>
<dbReference type="GO" id="GO:0020037">
    <property type="term" value="F:heme binding"/>
    <property type="evidence" value="ECO:0007669"/>
    <property type="project" value="InterPro"/>
</dbReference>
<dbReference type="GO" id="GO:0046872">
    <property type="term" value="F:metal ion binding"/>
    <property type="evidence" value="ECO:0007669"/>
    <property type="project" value="UniProtKB-KW"/>
</dbReference>
<accession>E1RKE7</accession>
<sequence>MNLQDIETNDYSKYRLVGNSVLSYRFTVPHNEKIFVGDILKITDSEKDLVFFAKITDLLHDSNFADSKWDTRPHTNHFYNLGEDVYITAEATPLGCIDKSIGSGGTFRKARTIPTKFSEVSKPDDEDFRFLKSVMGDIEVGMMRTGQEVLKDVPVSLHSSILPQHMGVFATTGMGKSNFMKTFCASCMKGRKFGLLMVDPHGEYVAGGRSSTGDKVTGLLNYSNGRDGLTVFTISDLNIKRYSLNRLTLSYDDFRASDLFLLYEHSQAQRELVEILDDLDGGDLIDFFMNTDFSEFDPQVPETYTGPHIHIASRVRNFSPSTLEVIQRRVNSLVSRNSKFLKPRTSAIDEIVTALHNRKVVLIDIPGMSEQSELLVLSIITRKLLRIHQNEEKFTDTGSDDIENVLITIEEAQRVLGSGAGKTQIFRECAMEGRKFGIGLCVITQQPKNIDPKVLAQLNTFVIMGLGDRNDRQIVSASAKQDLSEMDTEIQTLDTGEAIISSPKIPFPVSTKIHKFETYVASLNKKTPKSPTPERIGF</sequence>
<evidence type="ECO:0000256" key="2">
    <source>
        <dbReference type="ARBA" id="ARBA00022723"/>
    </source>
</evidence>
<comment type="catalytic activity">
    <reaction evidence="5">
        <text>ATP + H2O = ADP + phosphate + H(+)</text>
        <dbReference type="Rhea" id="RHEA:13065"/>
        <dbReference type="ChEBI" id="CHEBI:15377"/>
        <dbReference type="ChEBI" id="CHEBI:15378"/>
        <dbReference type="ChEBI" id="CHEBI:30616"/>
        <dbReference type="ChEBI" id="CHEBI:43474"/>
        <dbReference type="ChEBI" id="CHEBI:456216"/>
        <dbReference type="EC" id="5.6.2.3"/>
    </reaction>
</comment>
<dbReference type="STRING" id="679926.Mpet_1033"/>
<dbReference type="KEGG" id="mpi:Mpet_1033"/>
<dbReference type="GO" id="GO:0043138">
    <property type="term" value="F:3'-5' DNA helicase activity"/>
    <property type="evidence" value="ECO:0007669"/>
    <property type="project" value="UniProtKB-EC"/>
</dbReference>
<dbReference type="RefSeq" id="WP_013328978.1">
    <property type="nucleotide sequence ID" value="NC_014507.1"/>
</dbReference>
<dbReference type="InterPro" id="IPR009056">
    <property type="entry name" value="Cyt_c-like_dom"/>
</dbReference>
<keyword evidence="3 7" id="KW-0408">Iron</keyword>
<keyword evidence="7" id="KW-0349">Heme</keyword>
<name>E1RKE7_METP4</name>
<evidence type="ECO:0000259" key="8">
    <source>
        <dbReference type="PROSITE" id="PS51007"/>
    </source>
</evidence>
<organism evidence="9 10">
    <name type="scientific">Methanolacinia petrolearia (strain DSM 11571 / OCM 486 / SEBR 4847)</name>
    <name type="common">Methanoplanus petrolearius</name>
    <dbReference type="NCBI Taxonomy" id="679926"/>
    <lineage>
        <taxon>Archaea</taxon>
        <taxon>Methanobacteriati</taxon>
        <taxon>Methanobacteriota</taxon>
        <taxon>Stenosarchaea group</taxon>
        <taxon>Methanomicrobia</taxon>
        <taxon>Methanomicrobiales</taxon>
        <taxon>Methanomicrobiaceae</taxon>
        <taxon>Methanolacinia</taxon>
    </lineage>
</organism>
<dbReference type="GO" id="GO:0043139">
    <property type="term" value="F:5'-3' DNA helicase activity"/>
    <property type="evidence" value="ECO:0007669"/>
    <property type="project" value="UniProtKB-EC"/>
</dbReference>
<dbReference type="GeneID" id="9743497"/>
<evidence type="ECO:0000313" key="10">
    <source>
        <dbReference type="Proteomes" id="UP000006565"/>
    </source>
</evidence>
<comment type="catalytic activity">
    <reaction evidence="4">
        <text>Couples ATP hydrolysis with the unwinding of duplex DNA by translocating in the 3'-5' direction.</text>
        <dbReference type="EC" id="5.6.2.4"/>
    </reaction>
</comment>
<evidence type="ECO:0000313" key="9">
    <source>
        <dbReference type="EMBL" id="ADN35800.1"/>
    </source>
</evidence>
<keyword evidence="2 7" id="KW-0479">Metal-binding</keyword>
<dbReference type="AlphaFoldDB" id="E1RKE7"/>
<gene>
    <name evidence="9" type="ordered locus">Mpet_1033</name>
</gene>
<dbReference type="HOGENOM" id="CLU_023842_3_0_2"/>
<evidence type="ECO:0000256" key="6">
    <source>
        <dbReference type="ARBA" id="ARBA00048988"/>
    </source>
</evidence>
<dbReference type="Proteomes" id="UP000006565">
    <property type="component" value="Chromosome"/>
</dbReference>
<dbReference type="InterPro" id="IPR027417">
    <property type="entry name" value="P-loop_NTPase"/>
</dbReference>
<reference evidence="9 10" key="1">
    <citation type="journal article" date="2010" name="Stand. Genomic Sci.">
        <title>Complete genome sequence of Methanoplanus petrolearius type strain (SEBR 4847).</title>
        <authorList>
            <person name="Brambilla E."/>
            <person name="Djao O.D."/>
            <person name="Daligault H."/>
            <person name="Lapidus A."/>
            <person name="Lucas S."/>
            <person name="Hammon N."/>
            <person name="Nolan M."/>
            <person name="Tice H."/>
            <person name="Cheng J.F."/>
            <person name="Han C."/>
            <person name="Tapia R."/>
            <person name="Goodwin L."/>
            <person name="Pitluck S."/>
            <person name="Liolios K."/>
            <person name="Ivanova N."/>
            <person name="Mavromatis K."/>
            <person name="Mikhailova N."/>
            <person name="Pati A."/>
            <person name="Chen A."/>
            <person name="Palaniappan K."/>
            <person name="Land M."/>
            <person name="Hauser L."/>
            <person name="Chang Y.J."/>
            <person name="Jeffries C.D."/>
            <person name="Rohde M."/>
            <person name="Spring S."/>
            <person name="Sikorski J."/>
            <person name="Goker M."/>
            <person name="Woyke T."/>
            <person name="Bristow J."/>
            <person name="Eisen J.A."/>
            <person name="Markowitz V."/>
            <person name="Hugenholtz P."/>
            <person name="Kyrpides N.C."/>
            <person name="Klenk H.P."/>
        </authorList>
    </citation>
    <scope>NUCLEOTIDE SEQUENCE [LARGE SCALE GENOMIC DNA]</scope>
    <source>
        <strain evidence="10">DSM 11571 / OCM 486 / SEBR 4847</strain>
    </source>
</reference>
<dbReference type="InterPro" id="IPR002789">
    <property type="entry name" value="HerA_central"/>
</dbReference>
<proteinExistence type="inferred from homology"/>
<dbReference type="Pfam" id="PF01935">
    <property type="entry name" value="DUF87"/>
    <property type="match status" value="1"/>
</dbReference>
<comment type="catalytic activity">
    <reaction evidence="6">
        <text>ATP + H2O = ADP + phosphate + H(+)</text>
        <dbReference type="Rhea" id="RHEA:13065"/>
        <dbReference type="ChEBI" id="CHEBI:15377"/>
        <dbReference type="ChEBI" id="CHEBI:15378"/>
        <dbReference type="ChEBI" id="CHEBI:30616"/>
        <dbReference type="ChEBI" id="CHEBI:43474"/>
        <dbReference type="ChEBI" id="CHEBI:456216"/>
        <dbReference type="EC" id="5.6.2.4"/>
    </reaction>
</comment>
<dbReference type="PANTHER" id="PTHR42957">
    <property type="entry name" value="HELICASE MJ1565-RELATED"/>
    <property type="match status" value="1"/>
</dbReference>
<evidence type="ECO:0000256" key="7">
    <source>
        <dbReference type="PROSITE-ProRule" id="PRU00433"/>
    </source>
</evidence>
<dbReference type="InterPro" id="IPR008571">
    <property type="entry name" value="HerA-like"/>
</dbReference>
<evidence type="ECO:0000256" key="3">
    <source>
        <dbReference type="ARBA" id="ARBA00023004"/>
    </source>
</evidence>
<evidence type="ECO:0000256" key="5">
    <source>
        <dbReference type="ARBA" id="ARBA00048954"/>
    </source>
</evidence>
<dbReference type="eggNOG" id="arCOG00280">
    <property type="taxonomic scope" value="Archaea"/>
</dbReference>
<keyword evidence="10" id="KW-1185">Reference proteome</keyword>
<dbReference type="SUPFAM" id="SSF52540">
    <property type="entry name" value="P-loop containing nucleoside triphosphate hydrolases"/>
    <property type="match status" value="1"/>
</dbReference>
<dbReference type="PANTHER" id="PTHR42957:SF1">
    <property type="entry name" value="HELICASE MJ1565-RELATED"/>
    <property type="match status" value="1"/>
</dbReference>